<dbReference type="EMBL" id="BOVJ01000068">
    <property type="protein sequence ID" value="GIQ63702.1"/>
    <property type="molecule type" value="Genomic_DNA"/>
</dbReference>
<reference evidence="1 2" key="1">
    <citation type="submission" date="2021-04" db="EMBL/GenBank/DDBJ databases">
        <title>Draft genome sequence of Paenibacillus cisolokensis, LC2-13A.</title>
        <authorList>
            <person name="Uke A."/>
            <person name="Chhe C."/>
            <person name="Baramee S."/>
            <person name="Kosugi A."/>
        </authorList>
    </citation>
    <scope>NUCLEOTIDE SEQUENCE [LARGE SCALE GENOMIC DNA]</scope>
    <source>
        <strain evidence="1 2">LC2-13A</strain>
    </source>
</reference>
<evidence type="ECO:0000313" key="2">
    <source>
        <dbReference type="Proteomes" id="UP000680304"/>
    </source>
</evidence>
<evidence type="ECO:0000313" key="1">
    <source>
        <dbReference type="EMBL" id="GIQ63702.1"/>
    </source>
</evidence>
<evidence type="ECO:0008006" key="3">
    <source>
        <dbReference type="Google" id="ProtNLM"/>
    </source>
</evidence>
<proteinExistence type="predicted"/>
<accession>A0ABQ4N6C7</accession>
<dbReference type="Proteomes" id="UP000680304">
    <property type="component" value="Unassembled WGS sequence"/>
</dbReference>
<protein>
    <recommendedName>
        <fullName evidence="3">Terminase large subunit gp17-like C-terminal domain-containing protein</fullName>
    </recommendedName>
</protein>
<comment type="caution">
    <text evidence="1">The sequence shown here is derived from an EMBL/GenBank/DDBJ whole genome shotgun (WGS) entry which is preliminary data.</text>
</comment>
<keyword evidence="2" id="KW-1185">Reference proteome</keyword>
<sequence>MIIDKIREWRHHIFSVETINAQHEFYRQLQDAARKAGITRTKINDVKSYKSSKEERIESLEPLCHNKTLVFNEGHTILLDQMAQYPHGDFIDVPDALQLAVEHVARAKKTVRNKPAIFYR</sequence>
<name>A0ABQ4N6C7_9BACL</name>
<gene>
    <name evidence="1" type="ORF">PACILC2_22700</name>
</gene>
<organism evidence="1 2">
    <name type="scientific">Paenibacillus cisolokensis</name>
    <dbReference type="NCBI Taxonomy" id="1658519"/>
    <lineage>
        <taxon>Bacteria</taxon>
        <taxon>Bacillati</taxon>
        <taxon>Bacillota</taxon>
        <taxon>Bacilli</taxon>
        <taxon>Bacillales</taxon>
        <taxon>Paenibacillaceae</taxon>
        <taxon>Paenibacillus</taxon>
    </lineage>
</organism>